<dbReference type="GO" id="GO:0006508">
    <property type="term" value="P:proteolysis"/>
    <property type="evidence" value="ECO:0007669"/>
    <property type="project" value="InterPro"/>
</dbReference>
<dbReference type="Gene3D" id="2.40.128.340">
    <property type="match status" value="3"/>
</dbReference>
<dbReference type="PANTHER" id="PTHR46580">
    <property type="entry name" value="SENSOR KINASE-RELATED"/>
    <property type="match status" value="1"/>
</dbReference>
<dbReference type="Gene3D" id="2.40.10.10">
    <property type="entry name" value="Trypsin-like serine proteases"/>
    <property type="match status" value="1"/>
</dbReference>
<dbReference type="InterPro" id="IPR043504">
    <property type="entry name" value="Peptidase_S1_PA_chymotrypsin"/>
</dbReference>
<dbReference type="AlphaFoldDB" id="A0A9X2NJK2"/>
<sequence length="645" mass="66830">MHKLRALILVPLAGLATGTLTSAPAEAISNASGVADGGYSFTVKLSNETAACTGALVAPQWIITSTGCFPQNPQGGTPAKPTTVTVGRTKLSGTGGHITTVTHLVARADRSTTLARLETPIADVTPVSLAATAPATEDALRIAGYGRTTSTWAPDQLRTSGFTVASTSSTKLVLTGDRGADACKGDAGGPVFRESTGRTDLAGVVTTTWGHGCLGTTETRAGTTADRADDLVDWIRQQVLTPSAKATGHSITVSWNALASQDNASYRVYSSTTTPVPLDAAHLAGTTPATTLTQTSVPAKQTRYYQVLAVTADGRTAPASTVASATASLAIRTDFTGDGKADIATFTRGTTGDVIVAASDGTKFQGTPDKWHEYFGIATELPLSGDFNGDGKADVIVFKRGTTGDVLVALSDGTKFGTGTLWHDYFGINDELPVVGDFNGDGKDDIALFKRGTSGDVLVALSDGTKFGTAILWHDYFGINSELPYVGDFNGDGKDDIAVFTRGTAGDVLVALSDGAKFGTGTLWQDYFGVDDETPAVGDFNGDGKDDIGLFKRGTSGDVLVALSDGTKFGTATLWQDYFGVNDEIPGVGDFTGDGKDDIGLFKRGTTVDVLAASSDGTKFGTGTVWHDYFSVNGEVPLPRAIAIT</sequence>
<feature type="chain" id="PRO_5040815606" evidence="2">
    <location>
        <begin position="28"/>
        <end position="645"/>
    </location>
</feature>
<protein>
    <submittedName>
        <fullName evidence="4">FG-GAP-like repeat-containing protein</fullName>
    </submittedName>
</protein>
<dbReference type="PRINTS" id="PR00722">
    <property type="entry name" value="CHYMOTRYPSIN"/>
</dbReference>
<reference evidence="4" key="1">
    <citation type="submission" date="2022-06" db="EMBL/GenBank/DDBJ databases">
        <title>Amycolatopsis iheyaensis sp. nov., a new species of the genus Amycolatopsis isolated from soil in Iheya island, Japan.</title>
        <authorList>
            <person name="Ngamcharungchit C."/>
            <person name="Kanto H."/>
            <person name="Take A."/>
            <person name="Intra B."/>
            <person name="Matsumoto A."/>
            <person name="Panbangred W."/>
            <person name="Inahashi Y."/>
        </authorList>
    </citation>
    <scope>NUCLEOTIDE SEQUENCE</scope>
    <source>
        <strain evidence="4">OK19-0408</strain>
    </source>
</reference>
<dbReference type="GO" id="GO:0004252">
    <property type="term" value="F:serine-type endopeptidase activity"/>
    <property type="evidence" value="ECO:0007669"/>
    <property type="project" value="InterPro"/>
</dbReference>
<dbReference type="Pfam" id="PF00089">
    <property type="entry name" value="Trypsin"/>
    <property type="match status" value="1"/>
</dbReference>
<dbReference type="PANTHER" id="PTHR46580:SF2">
    <property type="entry name" value="MAM DOMAIN-CONTAINING PROTEIN"/>
    <property type="match status" value="1"/>
</dbReference>
<dbReference type="Proteomes" id="UP001144096">
    <property type="component" value="Unassembled WGS sequence"/>
</dbReference>
<gene>
    <name evidence="4" type="ORF">M8542_38195</name>
</gene>
<dbReference type="InterPro" id="IPR013783">
    <property type="entry name" value="Ig-like_fold"/>
</dbReference>
<name>A0A9X2NJK2_9PSEU</name>
<dbReference type="InterPro" id="IPR001254">
    <property type="entry name" value="Trypsin_dom"/>
</dbReference>
<dbReference type="Gene3D" id="2.60.40.10">
    <property type="entry name" value="Immunoglobulins"/>
    <property type="match status" value="1"/>
</dbReference>
<dbReference type="SMART" id="SM00020">
    <property type="entry name" value="Tryp_SPc"/>
    <property type="match status" value="1"/>
</dbReference>
<evidence type="ECO:0000313" key="4">
    <source>
        <dbReference type="EMBL" id="MCR6488676.1"/>
    </source>
</evidence>
<dbReference type="InterPro" id="IPR028994">
    <property type="entry name" value="Integrin_alpha_N"/>
</dbReference>
<dbReference type="SUPFAM" id="SSF69318">
    <property type="entry name" value="Integrin alpha N-terminal domain"/>
    <property type="match status" value="1"/>
</dbReference>
<dbReference type="SUPFAM" id="SSF50494">
    <property type="entry name" value="Trypsin-like serine proteases"/>
    <property type="match status" value="1"/>
</dbReference>
<comment type="caution">
    <text evidence="4">The sequence shown here is derived from an EMBL/GenBank/DDBJ whole genome shotgun (WGS) entry which is preliminary data.</text>
</comment>
<dbReference type="Pfam" id="PF13517">
    <property type="entry name" value="FG-GAP_3"/>
    <property type="match status" value="2"/>
</dbReference>
<feature type="signal peptide" evidence="2">
    <location>
        <begin position="1"/>
        <end position="27"/>
    </location>
</feature>
<accession>A0A9X2NJK2</accession>
<dbReference type="InterPro" id="IPR013517">
    <property type="entry name" value="FG-GAP"/>
</dbReference>
<organism evidence="4 5">
    <name type="scientific">Amycolatopsis iheyensis</name>
    <dbReference type="NCBI Taxonomy" id="2945988"/>
    <lineage>
        <taxon>Bacteria</taxon>
        <taxon>Bacillati</taxon>
        <taxon>Actinomycetota</taxon>
        <taxon>Actinomycetes</taxon>
        <taxon>Pseudonocardiales</taxon>
        <taxon>Pseudonocardiaceae</taxon>
        <taxon>Amycolatopsis</taxon>
    </lineage>
</organism>
<evidence type="ECO:0000313" key="5">
    <source>
        <dbReference type="Proteomes" id="UP001144096"/>
    </source>
</evidence>
<dbReference type="EMBL" id="JAMXQV010000027">
    <property type="protein sequence ID" value="MCR6488676.1"/>
    <property type="molecule type" value="Genomic_DNA"/>
</dbReference>
<evidence type="ECO:0000256" key="1">
    <source>
        <dbReference type="ARBA" id="ARBA00022729"/>
    </source>
</evidence>
<keyword evidence="5" id="KW-1185">Reference proteome</keyword>
<dbReference type="PROSITE" id="PS50240">
    <property type="entry name" value="TRYPSIN_DOM"/>
    <property type="match status" value="1"/>
</dbReference>
<evidence type="ECO:0000256" key="2">
    <source>
        <dbReference type="SAM" id="SignalP"/>
    </source>
</evidence>
<evidence type="ECO:0000259" key="3">
    <source>
        <dbReference type="PROSITE" id="PS50240"/>
    </source>
</evidence>
<dbReference type="InterPro" id="IPR009003">
    <property type="entry name" value="Peptidase_S1_PA"/>
</dbReference>
<feature type="domain" description="Peptidase S1" evidence="3">
    <location>
        <begin position="28"/>
        <end position="240"/>
    </location>
</feature>
<keyword evidence="1 2" id="KW-0732">Signal</keyword>
<dbReference type="RefSeq" id="WP_257925240.1">
    <property type="nucleotide sequence ID" value="NZ_JAMXQV010000027.1"/>
</dbReference>
<dbReference type="InterPro" id="IPR001314">
    <property type="entry name" value="Peptidase_S1A"/>
</dbReference>
<dbReference type="GO" id="GO:0005975">
    <property type="term" value="P:carbohydrate metabolic process"/>
    <property type="evidence" value="ECO:0007669"/>
    <property type="project" value="UniProtKB-ARBA"/>
</dbReference>
<proteinExistence type="predicted"/>